<dbReference type="Proteomes" id="UP000015105">
    <property type="component" value="Chromosome 3D"/>
</dbReference>
<dbReference type="Gramene" id="AET3Gv20866600.4">
    <property type="protein sequence ID" value="AET3Gv20866600.4"/>
    <property type="gene ID" value="AET3Gv20866600"/>
</dbReference>
<reference evidence="3" key="4">
    <citation type="submission" date="2019-03" db="UniProtKB">
        <authorList>
            <consortium name="EnsemblPlants"/>
        </authorList>
    </citation>
    <scope>IDENTIFICATION</scope>
</reference>
<dbReference type="SMART" id="SM00028">
    <property type="entry name" value="TPR"/>
    <property type="match status" value="2"/>
</dbReference>
<feature type="region of interest" description="Disordered" evidence="2">
    <location>
        <begin position="1"/>
        <end position="72"/>
    </location>
</feature>
<evidence type="ECO:0008006" key="5">
    <source>
        <dbReference type="Google" id="ProtNLM"/>
    </source>
</evidence>
<reference evidence="4" key="2">
    <citation type="journal article" date="2017" name="Nat. Plants">
        <title>The Aegilops tauschii genome reveals multiple impacts of transposons.</title>
        <authorList>
            <person name="Zhao G."/>
            <person name="Zou C."/>
            <person name="Li K."/>
            <person name="Wang K."/>
            <person name="Li T."/>
            <person name="Gao L."/>
            <person name="Zhang X."/>
            <person name="Wang H."/>
            <person name="Yang Z."/>
            <person name="Liu X."/>
            <person name="Jiang W."/>
            <person name="Mao L."/>
            <person name="Kong X."/>
            <person name="Jiao Y."/>
            <person name="Jia J."/>
        </authorList>
    </citation>
    <scope>NUCLEOTIDE SEQUENCE [LARGE SCALE GENOMIC DNA]</scope>
    <source>
        <strain evidence="4">cv. AL8/78</strain>
    </source>
</reference>
<dbReference type="InterPro" id="IPR011990">
    <property type="entry name" value="TPR-like_helical_dom_sf"/>
</dbReference>
<dbReference type="Gene3D" id="1.25.40.10">
    <property type="entry name" value="Tetratricopeptide repeat domain"/>
    <property type="match status" value="2"/>
</dbReference>
<reference evidence="3" key="3">
    <citation type="journal article" date="2017" name="Nature">
        <title>Genome sequence of the progenitor of the wheat D genome Aegilops tauschii.</title>
        <authorList>
            <person name="Luo M.C."/>
            <person name="Gu Y.Q."/>
            <person name="Puiu D."/>
            <person name="Wang H."/>
            <person name="Twardziok S.O."/>
            <person name="Deal K.R."/>
            <person name="Huo N."/>
            <person name="Zhu T."/>
            <person name="Wang L."/>
            <person name="Wang Y."/>
            <person name="McGuire P.E."/>
            <person name="Liu S."/>
            <person name="Long H."/>
            <person name="Ramasamy R.K."/>
            <person name="Rodriguez J.C."/>
            <person name="Van S.L."/>
            <person name="Yuan L."/>
            <person name="Wang Z."/>
            <person name="Xia Z."/>
            <person name="Xiao L."/>
            <person name="Anderson O.D."/>
            <person name="Ouyang S."/>
            <person name="Liang Y."/>
            <person name="Zimin A.V."/>
            <person name="Pertea G."/>
            <person name="Qi P."/>
            <person name="Bennetzen J.L."/>
            <person name="Dai X."/>
            <person name="Dawson M.W."/>
            <person name="Muller H.G."/>
            <person name="Kugler K."/>
            <person name="Rivarola-Duarte L."/>
            <person name="Spannagl M."/>
            <person name="Mayer K.F.X."/>
            <person name="Lu F.H."/>
            <person name="Bevan M.W."/>
            <person name="Leroy P."/>
            <person name="Li P."/>
            <person name="You F.M."/>
            <person name="Sun Q."/>
            <person name="Liu Z."/>
            <person name="Lyons E."/>
            <person name="Wicker T."/>
            <person name="Salzberg S.L."/>
            <person name="Devos K.M."/>
            <person name="Dvorak J."/>
        </authorList>
    </citation>
    <scope>NUCLEOTIDE SEQUENCE [LARGE SCALE GENOMIC DNA]</scope>
    <source>
        <strain evidence="3">cv. AL8/78</strain>
    </source>
</reference>
<name>A0A453G2X9_AEGTS</name>
<dbReference type="EnsemblPlants" id="AET3Gv20866600.4">
    <property type="protein sequence ID" value="AET3Gv20866600.4"/>
    <property type="gene ID" value="AET3Gv20866600"/>
</dbReference>
<dbReference type="PANTHER" id="PTHR45523">
    <property type="entry name" value="TETRATRICOPEPTIDE REPEAT (TPR)-CONTAINING PROTEIN-RELATED"/>
    <property type="match status" value="1"/>
</dbReference>
<evidence type="ECO:0000313" key="3">
    <source>
        <dbReference type="EnsemblPlants" id="AET3Gv20866600.4"/>
    </source>
</evidence>
<feature type="repeat" description="TPR" evidence="1">
    <location>
        <begin position="236"/>
        <end position="269"/>
    </location>
</feature>
<proteinExistence type="predicted"/>
<sequence length="286" mass="31253">IDPQARRTSRLYCTRQRIRGPELAPSPETRAETMLEAQPPPPPRAMMLADLNVDPPESDGEDHPPTPKPNPAIAAAAPVVAVDSSTRSCNDEGSLAKSMTTTKEPDTVECEDVEQHCPGASVSREEKVSNLKAALVNVARKMPKNAHAHFMLGLMYQRLGQPQKAIIAYDKSSEILLQDEQEVRRPDLLSSVRIHHAQCILQASMGDSFDEELDASELSEILVKLKSSVELDPRQAAVWNILGLVLLRGGQLQSAISVFSTLTTVAPDYLDSLANLGVAYIQRCEL</sequence>
<keyword evidence="4" id="KW-1185">Reference proteome</keyword>
<dbReference type="Pfam" id="PF13432">
    <property type="entry name" value="TPR_16"/>
    <property type="match status" value="1"/>
</dbReference>
<evidence type="ECO:0000256" key="1">
    <source>
        <dbReference type="PROSITE-ProRule" id="PRU00339"/>
    </source>
</evidence>
<reference evidence="3" key="5">
    <citation type="journal article" date="2021" name="G3 (Bethesda)">
        <title>Aegilops tauschii genome assembly Aet v5.0 features greater sequence contiguity and improved annotation.</title>
        <authorList>
            <person name="Wang L."/>
            <person name="Zhu T."/>
            <person name="Rodriguez J.C."/>
            <person name="Deal K.R."/>
            <person name="Dubcovsky J."/>
            <person name="McGuire P.E."/>
            <person name="Lux T."/>
            <person name="Spannagl M."/>
            <person name="Mayer K.F.X."/>
            <person name="Baldrich P."/>
            <person name="Meyers B.C."/>
            <person name="Huo N."/>
            <person name="Gu Y.Q."/>
            <person name="Zhou H."/>
            <person name="Devos K.M."/>
            <person name="Bennetzen J.L."/>
            <person name="Unver T."/>
            <person name="Budak H."/>
            <person name="Gulick P.J."/>
            <person name="Galiba G."/>
            <person name="Kalapos B."/>
            <person name="Nelson D.R."/>
            <person name="Li P."/>
            <person name="You F.M."/>
            <person name="Luo M.C."/>
            <person name="Dvorak J."/>
        </authorList>
    </citation>
    <scope>NUCLEOTIDE SEQUENCE [LARGE SCALE GENOMIC DNA]</scope>
    <source>
        <strain evidence="3">cv. AL8/78</strain>
    </source>
</reference>
<accession>A0A453G2X9</accession>
<dbReference type="PANTHER" id="PTHR45523:SF1">
    <property type="entry name" value="TETRATRICOPEPTIDE REPEAT (TPR)-CONTAINING PROTEIN"/>
    <property type="match status" value="1"/>
</dbReference>
<dbReference type="Pfam" id="PF13181">
    <property type="entry name" value="TPR_8"/>
    <property type="match status" value="1"/>
</dbReference>
<dbReference type="AlphaFoldDB" id="A0A453G2X9"/>
<dbReference type="InterPro" id="IPR019734">
    <property type="entry name" value="TPR_rpt"/>
</dbReference>
<reference evidence="4" key="1">
    <citation type="journal article" date="2014" name="Science">
        <title>Ancient hybridizations among the ancestral genomes of bread wheat.</title>
        <authorList>
            <consortium name="International Wheat Genome Sequencing Consortium,"/>
            <person name="Marcussen T."/>
            <person name="Sandve S.R."/>
            <person name="Heier L."/>
            <person name="Spannagl M."/>
            <person name="Pfeifer M."/>
            <person name="Jakobsen K.S."/>
            <person name="Wulff B.B."/>
            <person name="Steuernagel B."/>
            <person name="Mayer K.F."/>
            <person name="Olsen O.A."/>
        </authorList>
    </citation>
    <scope>NUCLEOTIDE SEQUENCE [LARGE SCALE GENOMIC DNA]</scope>
    <source>
        <strain evidence="4">cv. AL8/78</strain>
    </source>
</reference>
<keyword evidence="1" id="KW-0802">TPR repeat</keyword>
<dbReference type="SUPFAM" id="SSF48452">
    <property type="entry name" value="TPR-like"/>
    <property type="match status" value="1"/>
</dbReference>
<protein>
    <recommendedName>
        <fullName evidence="5">Peroxin-5</fullName>
    </recommendedName>
</protein>
<evidence type="ECO:0000256" key="2">
    <source>
        <dbReference type="SAM" id="MobiDB-lite"/>
    </source>
</evidence>
<organism evidence="3 4">
    <name type="scientific">Aegilops tauschii subsp. strangulata</name>
    <name type="common">Goatgrass</name>
    <dbReference type="NCBI Taxonomy" id="200361"/>
    <lineage>
        <taxon>Eukaryota</taxon>
        <taxon>Viridiplantae</taxon>
        <taxon>Streptophyta</taxon>
        <taxon>Embryophyta</taxon>
        <taxon>Tracheophyta</taxon>
        <taxon>Spermatophyta</taxon>
        <taxon>Magnoliopsida</taxon>
        <taxon>Liliopsida</taxon>
        <taxon>Poales</taxon>
        <taxon>Poaceae</taxon>
        <taxon>BOP clade</taxon>
        <taxon>Pooideae</taxon>
        <taxon>Triticodae</taxon>
        <taxon>Triticeae</taxon>
        <taxon>Triticinae</taxon>
        <taxon>Aegilops</taxon>
    </lineage>
</organism>
<dbReference type="PROSITE" id="PS50005">
    <property type="entry name" value="TPR"/>
    <property type="match status" value="1"/>
</dbReference>
<evidence type="ECO:0000313" key="4">
    <source>
        <dbReference type="Proteomes" id="UP000015105"/>
    </source>
</evidence>